<reference evidence="2" key="1">
    <citation type="journal article" date="2019" name="Int. J. Syst. Evol. Microbiol.">
        <title>The Global Catalogue of Microorganisms (GCM) 10K type strain sequencing project: providing services to taxonomists for standard genome sequencing and annotation.</title>
        <authorList>
            <consortium name="The Broad Institute Genomics Platform"/>
            <consortium name="The Broad Institute Genome Sequencing Center for Infectious Disease"/>
            <person name="Wu L."/>
            <person name="Ma J."/>
        </authorList>
    </citation>
    <scope>NUCLEOTIDE SEQUENCE [LARGE SCALE GENOMIC DNA]</scope>
    <source>
        <strain evidence="2">CGMCC 4.7248</strain>
    </source>
</reference>
<evidence type="ECO:0000313" key="1">
    <source>
        <dbReference type="EMBL" id="MFC5639006.1"/>
    </source>
</evidence>
<keyword evidence="2" id="KW-1185">Reference proteome</keyword>
<dbReference type="Proteomes" id="UP001596154">
    <property type="component" value="Unassembled WGS sequence"/>
</dbReference>
<dbReference type="RefSeq" id="WP_381030595.1">
    <property type="nucleotide sequence ID" value="NZ_JBHSNY010000015.1"/>
</dbReference>
<dbReference type="InterPro" id="IPR020835">
    <property type="entry name" value="Catalase_sf"/>
</dbReference>
<dbReference type="SUPFAM" id="SSF56634">
    <property type="entry name" value="Heme-dependent catalase-like"/>
    <property type="match status" value="1"/>
</dbReference>
<organism evidence="1 2">
    <name type="scientific">Streptomyces bullii</name>
    <dbReference type="NCBI Taxonomy" id="349910"/>
    <lineage>
        <taxon>Bacteria</taxon>
        <taxon>Bacillati</taxon>
        <taxon>Actinomycetota</taxon>
        <taxon>Actinomycetes</taxon>
        <taxon>Kitasatosporales</taxon>
        <taxon>Streptomycetaceae</taxon>
        <taxon>Streptomyces</taxon>
    </lineage>
</organism>
<dbReference type="EMBL" id="JBHSNY010000015">
    <property type="protein sequence ID" value="MFC5639006.1"/>
    <property type="molecule type" value="Genomic_DNA"/>
</dbReference>
<proteinExistence type="predicted"/>
<name>A0ABW0UZG3_9ACTN</name>
<accession>A0ABW0UZG3</accession>
<protein>
    <submittedName>
        <fullName evidence="1">Phosphodiesterase</fullName>
    </submittedName>
</protein>
<sequence length="230" mass="24131">MKVAYAVARRVAGLRSAPALHPGGVMCSGTLDVPGTADGQWGADWLDRPGSYEVTVRWSRALGLPGALPDGLGLALRVADADGPGTALDLLLTSSGAGRLGRHLPLLRREALAGPYSTLTSYRTGARERVLAAFPVRGTHPAVDVALPALRQALSRAPVRFDLCAAGAGEPWRSFATLTLGAAHAVPERSTLSYDPYAHSLPGLRPTGWLRRLRQAAYAGSRDGRTPTGP</sequence>
<evidence type="ECO:0000313" key="2">
    <source>
        <dbReference type="Proteomes" id="UP001596154"/>
    </source>
</evidence>
<gene>
    <name evidence="1" type="ORF">ACFPZJ_35680</name>
</gene>
<comment type="caution">
    <text evidence="1">The sequence shown here is derived from an EMBL/GenBank/DDBJ whole genome shotgun (WGS) entry which is preliminary data.</text>
</comment>